<name>Q3SLL1_THIDA</name>
<evidence type="ECO:0000313" key="2">
    <source>
        <dbReference type="Proteomes" id="UP000008291"/>
    </source>
</evidence>
<protein>
    <recommendedName>
        <fullName evidence="3">RNA polymerase subunit sigma-32</fullName>
    </recommendedName>
</protein>
<dbReference type="RefSeq" id="WP_011310955.1">
    <property type="nucleotide sequence ID" value="NC_007404.1"/>
</dbReference>
<dbReference type="eggNOG" id="COG4390">
    <property type="taxonomic scope" value="Bacteria"/>
</dbReference>
<evidence type="ECO:0008006" key="3">
    <source>
        <dbReference type="Google" id="ProtNLM"/>
    </source>
</evidence>
<dbReference type="EMBL" id="CP000116">
    <property type="protein sequence ID" value="AAZ96396.1"/>
    <property type="molecule type" value="Genomic_DNA"/>
</dbReference>
<keyword evidence="2" id="KW-1185">Reference proteome</keyword>
<dbReference type="AlphaFoldDB" id="Q3SLL1"/>
<dbReference type="STRING" id="292415.Tbd_0443"/>
<gene>
    <name evidence="1" type="ordered locus">Tbd_0443</name>
</gene>
<sequence>MKFADTLNTLPEFTGEAVVLSDAAGAELGRIANAPGTAGSFRVYAYLAQRYGAIDAEAAAEGLAIFAEHTEDAARHPGKHPNVDRLVDILKTGVPLAARVM</sequence>
<dbReference type="KEGG" id="tbd:Tbd_0443"/>
<dbReference type="Proteomes" id="UP000008291">
    <property type="component" value="Chromosome"/>
</dbReference>
<proteinExistence type="predicted"/>
<accession>Q3SLL1</accession>
<dbReference type="HOGENOM" id="CLU_152519_0_0_4"/>
<dbReference type="InterPro" id="IPR016755">
    <property type="entry name" value="UCP019302"/>
</dbReference>
<dbReference type="OrthoDB" id="7596112at2"/>
<dbReference type="PIRSF" id="PIRSF019302">
    <property type="entry name" value="UCP019302"/>
    <property type="match status" value="1"/>
</dbReference>
<evidence type="ECO:0000313" key="1">
    <source>
        <dbReference type="EMBL" id="AAZ96396.1"/>
    </source>
</evidence>
<dbReference type="Pfam" id="PF10084">
    <property type="entry name" value="DUF2322"/>
    <property type="match status" value="1"/>
</dbReference>
<organism evidence="1 2">
    <name type="scientific">Thiobacillus denitrificans (strain ATCC 25259 / T1)</name>
    <dbReference type="NCBI Taxonomy" id="292415"/>
    <lineage>
        <taxon>Bacteria</taxon>
        <taxon>Pseudomonadati</taxon>
        <taxon>Pseudomonadota</taxon>
        <taxon>Betaproteobacteria</taxon>
        <taxon>Nitrosomonadales</taxon>
        <taxon>Thiobacillaceae</taxon>
        <taxon>Thiobacillus</taxon>
    </lineage>
</organism>
<reference evidence="1 2" key="1">
    <citation type="journal article" date="2006" name="J. Bacteriol.">
        <title>The genome sequence of the obligately chemolithoautotrophic, facultatively anaerobic bacterium Thiobacillus denitrificans.</title>
        <authorList>
            <person name="Beller H.R."/>
            <person name="Chain P.S."/>
            <person name="Letain T.E."/>
            <person name="Chakicherla A."/>
            <person name="Larimer F.W."/>
            <person name="Richardson P.M."/>
            <person name="Coleman M.A."/>
            <person name="Wood A.P."/>
            <person name="Kelly D.P."/>
        </authorList>
    </citation>
    <scope>NUCLEOTIDE SEQUENCE [LARGE SCALE GENOMIC DNA]</scope>
    <source>
        <strain evidence="1 2">ATCC 25259</strain>
    </source>
</reference>